<dbReference type="Gene3D" id="1.10.150.130">
    <property type="match status" value="1"/>
</dbReference>
<dbReference type="InterPro" id="IPR013762">
    <property type="entry name" value="Integrase-like_cat_sf"/>
</dbReference>
<dbReference type="InterPro" id="IPR004107">
    <property type="entry name" value="Integrase_SAM-like_N"/>
</dbReference>
<dbReference type="RefSeq" id="WP_209512888.1">
    <property type="nucleotide sequence ID" value="NZ_JAGGKS010000010.1"/>
</dbReference>
<dbReference type="PANTHER" id="PTHR30349:SF77">
    <property type="entry name" value="TYROSINE RECOMBINASE XERC"/>
    <property type="match status" value="1"/>
</dbReference>
<dbReference type="InterPro" id="IPR050090">
    <property type="entry name" value="Tyrosine_recombinase_XerCD"/>
</dbReference>
<keyword evidence="3" id="KW-0132">Cell division</keyword>
<reference evidence="12 13" key="1">
    <citation type="submission" date="2021-03" db="EMBL/GenBank/DDBJ databases">
        <title>Genomic Encyclopedia of Type Strains, Phase IV (KMG-IV): sequencing the most valuable type-strain genomes for metagenomic binning, comparative biology and taxonomic classification.</title>
        <authorList>
            <person name="Goeker M."/>
        </authorList>
    </citation>
    <scope>NUCLEOTIDE SEQUENCE [LARGE SCALE GENOMIC DNA]</scope>
    <source>
        <strain evidence="12 13">DSM 24004</strain>
    </source>
</reference>
<evidence type="ECO:0000256" key="3">
    <source>
        <dbReference type="ARBA" id="ARBA00022618"/>
    </source>
</evidence>
<dbReference type="InterPro" id="IPR011010">
    <property type="entry name" value="DNA_brk_join_enz"/>
</dbReference>
<protein>
    <submittedName>
        <fullName evidence="12">Site-specific recombinase XerD</fullName>
    </submittedName>
</protein>
<evidence type="ECO:0000256" key="8">
    <source>
        <dbReference type="ARBA" id="ARBA00023306"/>
    </source>
</evidence>
<dbReference type="Gene3D" id="1.10.443.10">
    <property type="entry name" value="Intergrase catalytic core"/>
    <property type="match status" value="1"/>
</dbReference>
<evidence type="ECO:0000259" key="11">
    <source>
        <dbReference type="PROSITE" id="PS51900"/>
    </source>
</evidence>
<keyword evidence="6 9" id="KW-0238">DNA-binding</keyword>
<dbReference type="Pfam" id="PF00589">
    <property type="entry name" value="Phage_integrase"/>
    <property type="match status" value="1"/>
</dbReference>
<dbReference type="Pfam" id="PF02899">
    <property type="entry name" value="Phage_int_SAM_1"/>
    <property type="match status" value="1"/>
</dbReference>
<accession>A0ABS4GHJ5</accession>
<keyword evidence="2" id="KW-0963">Cytoplasm</keyword>
<dbReference type="InterPro" id="IPR010998">
    <property type="entry name" value="Integrase_recombinase_N"/>
</dbReference>
<evidence type="ECO:0000256" key="9">
    <source>
        <dbReference type="PROSITE-ProRule" id="PRU01248"/>
    </source>
</evidence>
<dbReference type="PANTHER" id="PTHR30349">
    <property type="entry name" value="PHAGE INTEGRASE-RELATED"/>
    <property type="match status" value="1"/>
</dbReference>
<keyword evidence="7" id="KW-0233">DNA recombination</keyword>
<evidence type="ECO:0000259" key="10">
    <source>
        <dbReference type="PROSITE" id="PS51898"/>
    </source>
</evidence>
<dbReference type="PROSITE" id="PS51898">
    <property type="entry name" value="TYR_RECOMBINASE"/>
    <property type="match status" value="1"/>
</dbReference>
<dbReference type="EMBL" id="JAGGKS010000010">
    <property type="protein sequence ID" value="MBP1927175.1"/>
    <property type="molecule type" value="Genomic_DNA"/>
</dbReference>
<evidence type="ECO:0000256" key="6">
    <source>
        <dbReference type="ARBA" id="ARBA00023125"/>
    </source>
</evidence>
<evidence type="ECO:0000256" key="4">
    <source>
        <dbReference type="ARBA" id="ARBA00022829"/>
    </source>
</evidence>
<dbReference type="SUPFAM" id="SSF56349">
    <property type="entry name" value="DNA breaking-rejoining enzymes"/>
    <property type="match status" value="1"/>
</dbReference>
<evidence type="ECO:0000313" key="12">
    <source>
        <dbReference type="EMBL" id="MBP1927175.1"/>
    </source>
</evidence>
<feature type="domain" description="Tyr recombinase" evidence="10">
    <location>
        <begin position="126"/>
        <end position="302"/>
    </location>
</feature>
<gene>
    <name evidence="12" type="ORF">J2Z76_003048</name>
</gene>
<evidence type="ECO:0000256" key="1">
    <source>
        <dbReference type="ARBA" id="ARBA00004496"/>
    </source>
</evidence>
<keyword evidence="8" id="KW-0131">Cell cycle</keyword>
<evidence type="ECO:0000256" key="7">
    <source>
        <dbReference type="ARBA" id="ARBA00023172"/>
    </source>
</evidence>
<name>A0ABS4GHJ5_9FIRM</name>
<sequence>MQSNKTCLILEQYLNYLTIIKGRSNNTILEYRIDLLYFFKFISEKRRILQVNFDFSYIDLTFIKSISINDMYSFISYCQTNLKSSAGTRTRKIVSIRQFWKYLNSKAHLLDSNIAEELETPKLPKRIPKYLTLEESVRLLIECKSNSRDNCIITIFLNCALRLSELANLNINQVNTNILSVIGKGNKERKIFLTPAAQKSLATWLQIRNTMDVPTNALFISRNKQRLTTRSIQNVIKKYVIKAGLNPENISTHKLRHTSATLMYKYGHVDIRSLQQILGHESIATTEIYTHVDDTLLQSAVNSNPLALMFN</sequence>
<comment type="caution">
    <text evidence="12">The sequence shown here is derived from an EMBL/GenBank/DDBJ whole genome shotgun (WGS) entry which is preliminary data.</text>
</comment>
<comment type="subcellular location">
    <subcellularLocation>
        <location evidence="1">Cytoplasm</location>
    </subcellularLocation>
</comment>
<keyword evidence="4" id="KW-0159">Chromosome partition</keyword>
<evidence type="ECO:0000256" key="5">
    <source>
        <dbReference type="ARBA" id="ARBA00022908"/>
    </source>
</evidence>
<organism evidence="12 13">
    <name type="scientific">Sedimentibacter acidaminivorans</name>
    <dbReference type="NCBI Taxonomy" id="913099"/>
    <lineage>
        <taxon>Bacteria</taxon>
        <taxon>Bacillati</taxon>
        <taxon>Bacillota</taxon>
        <taxon>Tissierellia</taxon>
        <taxon>Sedimentibacter</taxon>
    </lineage>
</organism>
<proteinExistence type="predicted"/>
<dbReference type="InterPro" id="IPR044068">
    <property type="entry name" value="CB"/>
</dbReference>
<evidence type="ECO:0000313" key="13">
    <source>
        <dbReference type="Proteomes" id="UP001519342"/>
    </source>
</evidence>
<keyword evidence="13" id="KW-1185">Reference proteome</keyword>
<dbReference type="InterPro" id="IPR002104">
    <property type="entry name" value="Integrase_catalytic"/>
</dbReference>
<dbReference type="Proteomes" id="UP001519342">
    <property type="component" value="Unassembled WGS sequence"/>
</dbReference>
<evidence type="ECO:0000256" key="2">
    <source>
        <dbReference type="ARBA" id="ARBA00022490"/>
    </source>
</evidence>
<keyword evidence="5" id="KW-0229">DNA integration</keyword>
<dbReference type="PROSITE" id="PS51900">
    <property type="entry name" value="CB"/>
    <property type="match status" value="1"/>
</dbReference>
<feature type="domain" description="Core-binding (CB)" evidence="11">
    <location>
        <begin position="4"/>
        <end position="104"/>
    </location>
</feature>